<dbReference type="InterPro" id="IPR000571">
    <property type="entry name" value="Znf_CCCH"/>
</dbReference>
<dbReference type="InterPro" id="IPR039780">
    <property type="entry name" value="Mot2"/>
</dbReference>
<reference evidence="21" key="1">
    <citation type="submission" date="2014-09" db="EMBL/GenBank/DDBJ databases">
        <title>Draft genome sequence of an oleaginous Mucoromycotina fungus Mucor ambiguus NBRC6742.</title>
        <authorList>
            <person name="Takeda I."/>
            <person name="Yamane N."/>
            <person name="Morita T."/>
            <person name="Tamano K."/>
            <person name="Machida M."/>
            <person name="Baker S."/>
            <person name="Koike H."/>
        </authorList>
    </citation>
    <scope>NUCLEOTIDE SEQUENCE</scope>
    <source>
        <strain evidence="21">NBRC 6742</strain>
    </source>
</reference>
<dbReference type="GO" id="GO:0008270">
    <property type="term" value="F:zinc ion binding"/>
    <property type="evidence" value="ECO:0007669"/>
    <property type="project" value="UniProtKB-KW"/>
</dbReference>
<keyword evidence="10 17" id="KW-1133">Transmembrane helix</keyword>
<dbReference type="GO" id="GO:0030014">
    <property type="term" value="C:CCR4-NOT complex"/>
    <property type="evidence" value="ECO:0007669"/>
    <property type="project" value="InterPro"/>
</dbReference>
<feature type="compositionally biased region" description="Acidic residues" evidence="16">
    <location>
        <begin position="182"/>
        <end position="193"/>
    </location>
</feature>
<dbReference type="InterPro" id="IPR001841">
    <property type="entry name" value="Znf_RING"/>
</dbReference>
<feature type="compositionally biased region" description="Polar residues" evidence="16">
    <location>
        <begin position="1208"/>
        <end position="1224"/>
    </location>
</feature>
<keyword evidence="7 15" id="KW-0863">Zinc-finger</keyword>
<evidence type="ECO:0000256" key="11">
    <source>
        <dbReference type="ARBA" id="ARBA00023054"/>
    </source>
</evidence>
<dbReference type="GO" id="GO:0004842">
    <property type="term" value="F:ubiquitin-protein transferase activity"/>
    <property type="evidence" value="ECO:0007669"/>
    <property type="project" value="InterPro"/>
</dbReference>
<evidence type="ECO:0000256" key="12">
    <source>
        <dbReference type="ARBA" id="ARBA00023136"/>
    </source>
</evidence>
<evidence type="ECO:0000256" key="16">
    <source>
        <dbReference type="SAM" id="MobiDB-lite"/>
    </source>
</evidence>
<feature type="compositionally biased region" description="Basic residues" evidence="16">
    <location>
        <begin position="1260"/>
        <end position="1271"/>
    </location>
</feature>
<keyword evidence="8 15" id="KW-0862">Zinc</keyword>
<comment type="subcellular location">
    <subcellularLocation>
        <location evidence="2">Membrane</location>
        <topology evidence="2">Multi-pass membrane protein</topology>
    </subcellularLocation>
    <subcellularLocation>
        <location evidence="1">Nucleus</location>
    </subcellularLocation>
</comment>
<evidence type="ECO:0000256" key="10">
    <source>
        <dbReference type="ARBA" id="ARBA00022989"/>
    </source>
</evidence>
<dbReference type="GO" id="GO:0016020">
    <property type="term" value="C:membrane"/>
    <property type="evidence" value="ECO:0007669"/>
    <property type="project" value="UniProtKB-SubCell"/>
</dbReference>
<feature type="domain" description="C3H1-type" evidence="20">
    <location>
        <begin position="1123"/>
        <end position="1150"/>
    </location>
</feature>
<dbReference type="Gene3D" id="1.20.1260.60">
    <property type="entry name" value="Vacuolar protein sorting-associated protein Ist1"/>
    <property type="match status" value="1"/>
</dbReference>
<name>A0A0C9M582_9FUNG</name>
<dbReference type="InterPro" id="IPR005061">
    <property type="entry name" value="Ist1"/>
</dbReference>
<dbReference type="PROSITE" id="PS50102">
    <property type="entry name" value="RRM"/>
    <property type="match status" value="1"/>
</dbReference>
<dbReference type="InterPro" id="IPR039515">
    <property type="entry name" value="NOT4_mRING-HC-C4C4"/>
</dbReference>
<dbReference type="PANTHER" id="PTHR12603">
    <property type="entry name" value="CCR4-NOT TRANSCRIPTION COMPLEX RELATED"/>
    <property type="match status" value="1"/>
</dbReference>
<evidence type="ECO:0000259" key="20">
    <source>
        <dbReference type="PROSITE" id="PS50103"/>
    </source>
</evidence>
<keyword evidence="6 15" id="KW-0479">Metal-binding</keyword>
<dbReference type="GO" id="GO:0016567">
    <property type="term" value="P:protein ubiquitination"/>
    <property type="evidence" value="ECO:0007669"/>
    <property type="project" value="TreeGrafter"/>
</dbReference>
<feature type="compositionally biased region" description="Acidic residues" evidence="16">
    <location>
        <begin position="1173"/>
        <end position="1190"/>
    </location>
</feature>
<evidence type="ECO:0000259" key="19">
    <source>
        <dbReference type="PROSITE" id="PS50102"/>
    </source>
</evidence>
<feature type="domain" description="RRM" evidence="19">
    <location>
        <begin position="1035"/>
        <end position="1126"/>
    </location>
</feature>
<feature type="transmembrane region" description="Helical" evidence="17">
    <location>
        <begin position="1458"/>
        <end position="1474"/>
    </location>
</feature>
<feature type="region of interest" description="Disordered" evidence="16">
    <location>
        <begin position="1335"/>
        <end position="1371"/>
    </location>
</feature>
<comment type="similarity">
    <text evidence="4">Belongs to the IST1 family.</text>
</comment>
<dbReference type="EMBL" id="DF836359">
    <property type="protein sequence ID" value="GAN04661.1"/>
    <property type="molecule type" value="Genomic_DNA"/>
</dbReference>
<dbReference type="InterPro" id="IPR042277">
    <property type="entry name" value="IST1-like"/>
</dbReference>
<dbReference type="GO" id="GO:0005634">
    <property type="term" value="C:nucleus"/>
    <property type="evidence" value="ECO:0007669"/>
    <property type="project" value="UniProtKB-SubCell"/>
</dbReference>
<evidence type="ECO:0000256" key="13">
    <source>
        <dbReference type="ARBA" id="ARBA00023242"/>
    </source>
</evidence>
<keyword evidence="13" id="KW-0539">Nucleus</keyword>
<dbReference type="Pfam" id="PF05255">
    <property type="entry name" value="UPF0220"/>
    <property type="match status" value="1"/>
</dbReference>
<dbReference type="PANTHER" id="PTHR12603:SF0">
    <property type="entry name" value="CCR4-NOT TRANSCRIPTION COMPLEX SUBUNIT 4"/>
    <property type="match status" value="1"/>
</dbReference>
<keyword evidence="9 14" id="KW-0694">RNA-binding</keyword>
<gene>
    <name evidence="21" type="ORF">MAM1_0070d04122</name>
</gene>
<evidence type="ECO:0000256" key="4">
    <source>
        <dbReference type="ARBA" id="ARBA00005536"/>
    </source>
</evidence>
<dbReference type="CDD" id="cd16618">
    <property type="entry name" value="mRING-HC-C4C4_CNOT4"/>
    <property type="match status" value="1"/>
</dbReference>
<feature type="region of interest" description="Disordered" evidence="16">
    <location>
        <begin position="182"/>
        <end position="259"/>
    </location>
</feature>
<evidence type="ECO:0000256" key="14">
    <source>
        <dbReference type="PROSITE-ProRule" id="PRU00176"/>
    </source>
</evidence>
<keyword evidence="12 17" id="KW-0472">Membrane</keyword>
<feature type="transmembrane region" description="Helical" evidence="17">
    <location>
        <begin position="1528"/>
        <end position="1552"/>
    </location>
</feature>
<dbReference type="PROSITE" id="PS50103">
    <property type="entry name" value="ZF_C3H1"/>
    <property type="match status" value="1"/>
</dbReference>
<dbReference type="SUPFAM" id="SSF54928">
    <property type="entry name" value="RNA-binding domain, RBD"/>
    <property type="match status" value="1"/>
</dbReference>
<organism evidence="21">
    <name type="scientific">Mucor ambiguus</name>
    <dbReference type="NCBI Taxonomy" id="91626"/>
    <lineage>
        <taxon>Eukaryota</taxon>
        <taxon>Fungi</taxon>
        <taxon>Fungi incertae sedis</taxon>
        <taxon>Mucoromycota</taxon>
        <taxon>Mucoromycotina</taxon>
        <taxon>Mucoromycetes</taxon>
        <taxon>Mucorales</taxon>
        <taxon>Mucorineae</taxon>
        <taxon>Mucoraceae</taxon>
        <taxon>Mucor</taxon>
    </lineage>
</organism>
<dbReference type="InterPro" id="IPR034261">
    <property type="entry name" value="CNOT4_RRM"/>
</dbReference>
<comment type="similarity">
    <text evidence="3">Belongs to the UPF0220 family.</text>
</comment>
<sequence length="1565" mass="177029">MYNPTRLKVQLKLSINRLKMLQAKKTSLNQQNRREIGTLLEKGKEESARVRVEHIIRDDLLIEAMENLELYCDLLLARFGLLESYKTCEPSISEAVNTIIWAAPRVGEVKELGLVRDQLASKYGKEFMMQALENEDERVNPRIVAKLQVNAPDSYLVERYLEEIARTYDIRWRSNLIEHEEEEYDVDQDEVDSDGAGGGGGGQAELLPPLQNPTMPDEDESRFDLPDIPTSSPLTKKSNAAAGPPSAGPPPSINNAAAENPNDFDALARRLDALKRNGHEMNNDKNNAITIIQEAEEEILEEEAGSEVVEVLPEVAKAKEETAATSAVTEATFKSTSVALIEKLLQFSTPRLDSKIVNVLFLEGMMDIFMTHVSRLDLEQEKVDLDACDFETKLKHSKHKRNFDDIDALKRSYHAMEFLSGTTANHLWVQNAKFYDIVNHLFDMFLPNSHGNFNHFFKIFQHLVRRHPCDMLDFVISRDNASIVFNYMLPYLTESAVMDSVLSLIFVRDINPETKQEREKSHEKLYQLGFLEWIVSKMQMKEHPEYVEAAQEFFLRVIEEASQVDNGDVLFKALKEEKGAKIMQVLVKQVINNPPSEERERTINIIKLLVKSGMLTTRASSLSQPVQGPLYYISLRSQDLLVEHIPDFCSLFVNDRQSINTKIAPLTTSDMDLLDIIYQTLYNANEKTQMLASTPTAFWKILVNSFFEKSSSNIYHTLFYRIVCLTLAINYEPTLIVLVRKQSLITRLIDEYQDKKRITVYLAETRGFILLILNQLRLMADAHHSDLISRIVSVHPRYQEFLPTLRKDTLAQTEPIYAWKLEACPRPPAHLGPTPPIQAVHFSPYSGTLPLMSNANDNDDASGIDLGSDFAFCLGFKETEKGTETPYEYLSRRNSDYSSSQSTSEGFPMDIIWGESLTANDSHSEDDSDGSPSKKEEYDCPLCMEELDIADRNFRPCPCGYQICRFCWHHIRENLNGRCPACRREYSDQNAEFEPISADEISRIKREKKEKERQQRDMDLANRRHLANMRVVQKNLVYIIGLHPKLATEETIRSADYFGHFGKIAKVVINKRQIAPTSHANGATSMQPSAAVYVTYVRKEDAAKAIHAVDGSVMAGRILRASYGTTKYCTYYLRNMTCPNPNCLYLHEPGEDADTISKEELATGKHRMRDQMANDDSDDEHEQENMDDDSQSSSAKDERSALPATASWGKTSTPSTPIAKSSQLPERALTPDAFGPPLAVAVAQQQQQQQQKQQLSPSVLKRKLEKKKRKELLRQRKDEGLQSKEKPVVEQPPSCTPTIATAPQKEAFEFDNLVNFVLGDAFNQVCLLNADSADEEDKPVGVSGLYSSDEDSTTVHTPNKPSSSSSSHEVENSLAEKLNNLKFDTMSPLEFLTQAVPTPAYTGTFNPFAHQLLRTSPPIENTSLFDSPFALGWWIFIDGLAVLWNLQDRKIAPGIEDWAPGIITTFGMIIVNLIDKETLRGGQFDEQYTWRARLFLFLGFAFMAGGFSGSVAVLITKYIYNETLDFDNIYLGITDVAQNSLIMLSTGILWLAQSSQQGSQYYQIY</sequence>
<evidence type="ECO:0000313" key="22">
    <source>
        <dbReference type="Proteomes" id="UP000053815"/>
    </source>
</evidence>
<feature type="compositionally biased region" description="Basic and acidic residues" evidence="16">
    <location>
        <begin position="1272"/>
        <end position="1288"/>
    </location>
</feature>
<accession>A0A0C9M582</accession>
<dbReference type="CDD" id="cd12438">
    <property type="entry name" value="RRM_CNOT4"/>
    <property type="match status" value="1"/>
</dbReference>
<evidence type="ECO:0000259" key="18">
    <source>
        <dbReference type="PROSITE" id="PS50089"/>
    </source>
</evidence>
<evidence type="ECO:0000256" key="15">
    <source>
        <dbReference type="PROSITE-ProRule" id="PRU00723"/>
    </source>
</evidence>
<dbReference type="InterPro" id="IPR003954">
    <property type="entry name" value="RRM_euk-type"/>
</dbReference>
<feature type="transmembrane region" description="Helical" evidence="17">
    <location>
        <begin position="1494"/>
        <end position="1516"/>
    </location>
</feature>
<feature type="domain" description="RING-type" evidence="18">
    <location>
        <begin position="940"/>
        <end position="983"/>
    </location>
</feature>
<evidence type="ECO:0000256" key="6">
    <source>
        <dbReference type="ARBA" id="ARBA00022723"/>
    </source>
</evidence>
<dbReference type="GO" id="GO:0003723">
    <property type="term" value="F:RNA binding"/>
    <property type="evidence" value="ECO:0007669"/>
    <property type="project" value="UniProtKB-UniRule"/>
</dbReference>
<dbReference type="Gene3D" id="3.30.40.10">
    <property type="entry name" value="Zinc/RING finger domain, C3HC4 (zinc finger)"/>
    <property type="match status" value="1"/>
</dbReference>
<dbReference type="FunFam" id="1.20.1260.60:FF:000002">
    <property type="entry name" value="Vacuolar protein sorting-associated protein IST1"/>
    <property type="match status" value="1"/>
</dbReference>
<proteinExistence type="inferred from homology"/>
<dbReference type="Pfam" id="PF14570">
    <property type="entry name" value="zf-RING_4"/>
    <property type="match status" value="1"/>
</dbReference>
<protein>
    <submittedName>
        <fullName evidence="21">CCR4-NOT transcription complex subunit 4 isoform X5</fullName>
    </submittedName>
</protein>
<keyword evidence="11" id="KW-0175">Coiled coil</keyword>
<dbReference type="InterPro" id="IPR012677">
    <property type="entry name" value="Nucleotide-bd_a/b_plait_sf"/>
</dbReference>
<dbReference type="InterPro" id="IPR035979">
    <property type="entry name" value="RBD_domain_sf"/>
</dbReference>
<dbReference type="SUPFAM" id="SSF57850">
    <property type="entry name" value="RING/U-box"/>
    <property type="match status" value="1"/>
</dbReference>
<feature type="region of interest" description="Disordered" evidence="16">
    <location>
        <begin position="1162"/>
        <end position="1299"/>
    </location>
</feature>
<dbReference type="InterPro" id="IPR000504">
    <property type="entry name" value="RRM_dom"/>
</dbReference>
<evidence type="ECO:0000256" key="17">
    <source>
        <dbReference type="SAM" id="Phobius"/>
    </source>
</evidence>
<dbReference type="Gene3D" id="3.30.70.330">
    <property type="match status" value="1"/>
</dbReference>
<evidence type="ECO:0000256" key="2">
    <source>
        <dbReference type="ARBA" id="ARBA00004141"/>
    </source>
</evidence>
<feature type="zinc finger region" description="C3H1-type" evidence="15">
    <location>
        <begin position="1123"/>
        <end position="1150"/>
    </location>
</feature>
<evidence type="ECO:0000256" key="8">
    <source>
        <dbReference type="ARBA" id="ARBA00022833"/>
    </source>
</evidence>
<dbReference type="Proteomes" id="UP000053815">
    <property type="component" value="Unassembled WGS sequence"/>
</dbReference>
<dbReference type="FunFam" id="3.30.40.10:FF:000006">
    <property type="entry name" value="CCR4-NOT transcription complex subunit 4"/>
    <property type="match status" value="1"/>
</dbReference>
<evidence type="ECO:0000256" key="7">
    <source>
        <dbReference type="ARBA" id="ARBA00022771"/>
    </source>
</evidence>
<evidence type="ECO:0000256" key="3">
    <source>
        <dbReference type="ARBA" id="ARBA00005335"/>
    </source>
</evidence>
<evidence type="ECO:0000256" key="5">
    <source>
        <dbReference type="ARBA" id="ARBA00022692"/>
    </source>
</evidence>
<dbReference type="GO" id="GO:0015031">
    <property type="term" value="P:protein transport"/>
    <property type="evidence" value="ECO:0007669"/>
    <property type="project" value="InterPro"/>
</dbReference>
<evidence type="ECO:0000256" key="9">
    <source>
        <dbReference type="ARBA" id="ARBA00022884"/>
    </source>
</evidence>
<dbReference type="SMART" id="SM00361">
    <property type="entry name" value="RRM_1"/>
    <property type="match status" value="1"/>
</dbReference>
<dbReference type="STRING" id="91626.A0A0C9M582"/>
<evidence type="ECO:0000313" key="21">
    <source>
        <dbReference type="EMBL" id="GAN04661.1"/>
    </source>
</evidence>
<dbReference type="InterPro" id="IPR013083">
    <property type="entry name" value="Znf_RING/FYVE/PHD"/>
</dbReference>
<dbReference type="Pfam" id="PF03398">
    <property type="entry name" value="Ist1"/>
    <property type="match status" value="1"/>
</dbReference>
<dbReference type="PROSITE" id="PS50089">
    <property type="entry name" value="ZF_RING_2"/>
    <property type="match status" value="1"/>
</dbReference>
<evidence type="ECO:0000256" key="1">
    <source>
        <dbReference type="ARBA" id="ARBA00004123"/>
    </source>
</evidence>
<dbReference type="SMART" id="SM00360">
    <property type="entry name" value="RRM"/>
    <property type="match status" value="1"/>
</dbReference>
<keyword evidence="5 17" id="KW-0812">Transmembrane</keyword>
<keyword evidence="22" id="KW-1185">Reference proteome</keyword>
<dbReference type="InterPro" id="IPR007919">
    <property type="entry name" value="UPF0220"/>
</dbReference>
<feature type="compositionally biased region" description="Low complexity" evidence="16">
    <location>
        <begin position="1244"/>
        <end position="1254"/>
    </location>
</feature>
<dbReference type="OrthoDB" id="1923159at2759"/>